<evidence type="ECO:0000313" key="5">
    <source>
        <dbReference type="Proteomes" id="UP000006380"/>
    </source>
</evidence>
<organism evidence="4 5">
    <name type="scientific">Campylobacter curvus (strain 525.92)</name>
    <dbReference type="NCBI Taxonomy" id="360105"/>
    <lineage>
        <taxon>Bacteria</taxon>
        <taxon>Pseudomonadati</taxon>
        <taxon>Campylobacterota</taxon>
        <taxon>Epsilonproteobacteria</taxon>
        <taxon>Campylobacterales</taxon>
        <taxon>Campylobacteraceae</taxon>
        <taxon>Campylobacter</taxon>
    </lineage>
</organism>
<accession>A7GX98</accession>
<evidence type="ECO:0000256" key="2">
    <source>
        <dbReference type="ARBA" id="ARBA00023315"/>
    </source>
</evidence>
<dbReference type="KEGG" id="ccv:CCV52592_2150"/>
<evidence type="ECO:0000256" key="1">
    <source>
        <dbReference type="ARBA" id="ARBA00022679"/>
    </source>
</evidence>
<dbReference type="RefSeq" id="WP_169753691.1">
    <property type="nucleotide sequence ID" value="NC_009715.2"/>
</dbReference>
<dbReference type="EMBL" id="CP000767">
    <property type="protein sequence ID" value="ABS50389.2"/>
    <property type="molecule type" value="Genomic_DNA"/>
</dbReference>
<evidence type="ECO:0000313" key="4">
    <source>
        <dbReference type="EMBL" id="ABS50389.2"/>
    </source>
</evidence>
<dbReference type="InterPro" id="IPR016181">
    <property type="entry name" value="Acyl_CoA_acyltransferase"/>
</dbReference>
<dbReference type="InterPro" id="IPR000182">
    <property type="entry name" value="GNAT_dom"/>
</dbReference>
<protein>
    <submittedName>
        <fullName evidence="4">Acetyltransferase</fullName>
    </submittedName>
</protein>
<sequence>MKGVISNARRHDAKRCIELLNLAMEDIAFRLSGIEDRAKSDEILHSFFKSDINRLSYNNVYVFKISDEIVGAICIYHGGDLAMLDKPILQHLKALEKEAILDSECFEDEFYIDSIAVDENFRGRGIAKELIKHAFAVAKQKDFKKISLIVDENKPKVQAFYESLGFKFDTKMIVNFHSYNHMIKEIL</sequence>
<dbReference type="CDD" id="cd04301">
    <property type="entry name" value="NAT_SF"/>
    <property type="match status" value="1"/>
</dbReference>
<dbReference type="STRING" id="360105.CCV52592_2150"/>
<dbReference type="SUPFAM" id="SSF55729">
    <property type="entry name" value="Acyl-CoA N-acyltransferases (Nat)"/>
    <property type="match status" value="1"/>
</dbReference>
<proteinExistence type="predicted"/>
<dbReference type="AlphaFoldDB" id="A7GX98"/>
<keyword evidence="1" id="KW-0808">Transferase</keyword>
<dbReference type="PANTHER" id="PTHR42919:SF8">
    <property type="entry name" value="N-ALPHA-ACETYLTRANSFERASE 50"/>
    <property type="match status" value="1"/>
</dbReference>
<dbReference type="Pfam" id="PF00583">
    <property type="entry name" value="Acetyltransf_1"/>
    <property type="match status" value="1"/>
</dbReference>
<gene>
    <name evidence="4" type="ORF">CCV52592_2150</name>
</gene>
<keyword evidence="2" id="KW-0012">Acyltransferase</keyword>
<reference evidence="4" key="1">
    <citation type="submission" date="2016-07" db="EMBL/GenBank/DDBJ databases">
        <title>Comparative genomics of the Campylobacter concisus group.</title>
        <authorList>
            <person name="Miller W.G."/>
            <person name="Yee E."/>
            <person name="Chapman M.H."/>
            <person name="Huynh S."/>
            <person name="Bono J.L."/>
            <person name="On S.L.W."/>
            <person name="StLeger J."/>
            <person name="Foster G."/>
            <person name="Parker C.T."/>
        </authorList>
    </citation>
    <scope>NUCLEOTIDE SEQUENCE</scope>
    <source>
        <strain evidence="4">525.92</strain>
    </source>
</reference>
<dbReference type="PANTHER" id="PTHR42919">
    <property type="entry name" value="N-ALPHA-ACETYLTRANSFERASE"/>
    <property type="match status" value="1"/>
</dbReference>
<dbReference type="InterPro" id="IPR051556">
    <property type="entry name" value="N-term/lysine_N-AcTrnsfr"/>
</dbReference>
<dbReference type="PROSITE" id="PS51186">
    <property type="entry name" value="GNAT"/>
    <property type="match status" value="1"/>
</dbReference>
<dbReference type="GO" id="GO:0016747">
    <property type="term" value="F:acyltransferase activity, transferring groups other than amino-acyl groups"/>
    <property type="evidence" value="ECO:0007669"/>
    <property type="project" value="InterPro"/>
</dbReference>
<keyword evidence="5" id="KW-1185">Reference proteome</keyword>
<dbReference type="Gene3D" id="3.40.630.30">
    <property type="match status" value="1"/>
</dbReference>
<name>A7GX98_CAMC5</name>
<dbReference type="Proteomes" id="UP000006380">
    <property type="component" value="Chromosome"/>
</dbReference>
<evidence type="ECO:0000259" key="3">
    <source>
        <dbReference type="PROSITE" id="PS51186"/>
    </source>
</evidence>
<feature type="domain" description="N-acetyltransferase" evidence="3">
    <location>
        <begin position="17"/>
        <end position="187"/>
    </location>
</feature>